<sequence>MNIRFSHLLAAVLFLSLTAGNNRYDGQGDEEQKARIAKDYNIHSLPLPEDLTLGGESVPMDDPDVRERLDRELLVNTYWQSNTILLIKRAARYMPDMKKTFAEEGVPTDLTYVGLIESGFQNVVSPAGATGFWQFMESTGKEYGLEVQGEIDERYHVMKSTRAAAQYLKAAREKFGSWTLAVASYNMGMAGVERQLERQKASNYYDLLLNSETSRYVFRVLAVKEIIENPDEYGFHVRESDLYPILKTQAVTVDSAIADLAQFSLDLGINYKTLKYHNPWLRDSFLKNKDNRTYTFDIPVDKSFIQSEE</sequence>
<dbReference type="CDD" id="cd16894">
    <property type="entry name" value="MltD-like"/>
    <property type="match status" value="1"/>
</dbReference>
<dbReference type="Proteomes" id="UP000484164">
    <property type="component" value="Unassembled WGS sequence"/>
</dbReference>
<evidence type="ECO:0000256" key="1">
    <source>
        <dbReference type="ARBA" id="ARBA00007734"/>
    </source>
</evidence>
<dbReference type="PANTHER" id="PTHR37423">
    <property type="entry name" value="SOLUBLE LYTIC MUREIN TRANSGLYCOSYLASE-RELATED"/>
    <property type="match status" value="1"/>
</dbReference>
<dbReference type="PANTHER" id="PTHR37423:SF2">
    <property type="entry name" value="MEMBRANE-BOUND LYTIC MUREIN TRANSGLYCOSYLASE C"/>
    <property type="match status" value="1"/>
</dbReference>
<evidence type="ECO:0000259" key="2">
    <source>
        <dbReference type="Pfam" id="PF01464"/>
    </source>
</evidence>
<name>A0A6L3ZHK7_9FLAO</name>
<dbReference type="InterPro" id="IPR008258">
    <property type="entry name" value="Transglycosylase_SLT_dom_1"/>
</dbReference>
<dbReference type="Gene3D" id="1.10.530.10">
    <property type="match status" value="1"/>
</dbReference>
<evidence type="ECO:0000313" key="4">
    <source>
        <dbReference type="Proteomes" id="UP000484164"/>
    </source>
</evidence>
<dbReference type="EMBL" id="WBVQ01000001">
    <property type="protein sequence ID" value="KAB2817317.1"/>
    <property type="molecule type" value="Genomic_DNA"/>
</dbReference>
<proteinExistence type="inferred from homology"/>
<dbReference type="Pfam" id="PF01464">
    <property type="entry name" value="SLT"/>
    <property type="match status" value="1"/>
</dbReference>
<feature type="domain" description="Transglycosylase SLT" evidence="2">
    <location>
        <begin position="106"/>
        <end position="205"/>
    </location>
</feature>
<reference evidence="3 4" key="1">
    <citation type="submission" date="2019-10" db="EMBL/GenBank/DDBJ databases">
        <title>Genome sequence of Phaeocystidibacter marisrubri JCM30614 (type strain).</title>
        <authorList>
            <person name="Bowman J.P."/>
        </authorList>
    </citation>
    <scope>NUCLEOTIDE SEQUENCE [LARGE SCALE GENOMIC DNA]</scope>
    <source>
        <strain evidence="3 4">JCM 30614</strain>
    </source>
</reference>
<organism evidence="3 4">
    <name type="scientific">Phaeocystidibacter marisrubri</name>
    <dbReference type="NCBI Taxonomy" id="1577780"/>
    <lineage>
        <taxon>Bacteria</taxon>
        <taxon>Pseudomonadati</taxon>
        <taxon>Bacteroidota</taxon>
        <taxon>Flavobacteriia</taxon>
        <taxon>Flavobacteriales</taxon>
        <taxon>Phaeocystidibacteraceae</taxon>
        <taxon>Phaeocystidibacter</taxon>
    </lineage>
</organism>
<dbReference type="OrthoDB" id="9815002at2"/>
<dbReference type="AlphaFoldDB" id="A0A6L3ZHK7"/>
<keyword evidence="4" id="KW-1185">Reference proteome</keyword>
<protein>
    <submittedName>
        <fullName evidence="3">Lytic transglycosylase domain-containing protein</fullName>
    </submittedName>
</protein>
<dbReference type="RefSeq" id="WP_151691888.1">
    <property type="nucleotide sequence ID" value="NZ_BMGX01000002.1"/>
</dbReference>
<comment type="caution">
    <text evidence="3">The sequence shown here is derived from an EMBL/GenBank/DDBJ whole genome shotgun (WGS) entry which is preliminary data.</text>
</comment>
<dbReference type="InterPro" id="IPR023346">
    <property type="entry name" value="Lysozyme-like_dom_sf"/>
</dbReference>
<dbReference type="SUPFAM" id="SSF53955">
    <property type="entry name" value="Lysozyme-like"/>
    <property type="match status" value="1"/>
</dbReference>
<gene>
    <name evidence="3" type="ORF">F8C82_02695</name>
</gene>
<comment type="similarity">
    <text evidence="1">Belongs to the transglycosylase Slt family.</text>
</comment>
<accession>A0A6L3ZHK7</accession>
<evidence type="ECO:0000313" key="3">
    <source>
        <dbReference type="EMBL" id="KAB2817317.1"/>
    </source>
</evidence>